<dbReference type="EMBL" id="KQ971354">
    <property type="protein sequence ID" value="KYB26454.1"/>
    <property type="molecule type" value="Genomic_DNA"/>
</dbReference>
<feature type="compositionally biased region" description="Low complexity" evidence="1">
    <location>
        <begin position="14"/>
        <end position="29"/>
    </location>
</feature>
<dbReference type="Proteomes" id="UP000007266">
    <property type="component" value="Linkage group 7"/>
</dbReference>
<feature type="region of interest" description="Disordered" evidence="1">
    <location>
        <begin position="1"/>
        <end position="36"/>
    </location>
</feature>
<dbReference type="AlphaFoldDB" id="A0A139WEU3"/>
<keyword evidence="3" id="KW-1185">Reference proteome</keyword>
<dbReference type="InParanoid" id="A0A139WEU3"/>
<gene>
    <name evidence="2" type="primary">AUGUSTUS-3.0.2_33759</name>
    <name evidence="2" type="ORF">TcasGA2_TC033759</name>
</gene>
<reference evidence="2 3" key="1">
    <citation type="journal article" date="2008" name="Nature">
        <title>The genome of the model beetle and pest Tribolium castaneum.</title>
        <authorList>
            <consortium name="Tribolium Genome Sequencing Consortium"/>
            <person name="Richards S."/>
            <person name="Gibbs R.A."/>
            <person name="Weinstock G.M."/>
            <person name="Brown S.J."/>
            <person name="Denell R."/>
            <person name="Beeman R.W."/>
            <person name="Gibbs R."/>
            <person name="Beeman R.W."/>
            <person name="Brown S.J."/>
            <person name="Bucher G."/>
            <person name="Friedrich M."/>
            <person name="Grimmelikhuijzen C.J."/>
            <person name="Klingler M."/>
            <person name="Lorenzen M."/>
            <person name="Richards S."/>
            <person name="Roth S."/>
            <person name="Schroder R."/>
            <person name="Tautz D."/>
            <person name="Zdobnov E.M."/>
            <person name="Muzny D."/>
            <person name="Gibbs R.A."/>
            <person name="Weinstock G.M."/>
            <person name="Attaway T."/>
            <person name="Bell S."/>
            <person name="Buhay C.J."/>
            <person name="Chandrabose M.N."/>
            <person name="Chavez D."/>
            <person name="Clerk-Blankenburg K.P."/>
            <person name="Cree A."/>
            <person name="Dao M."/>
            <person name="Davis C."/>
            <person name="Chacko J."/>
            <person name="Dinh H."/>
            <person name="Dugan-Rocha S."/>
            <person name="Fowler G."/>
            <person name="Garner T.T."/>
            <person name="Garnes J."/>
            <person name="Gnirke A."/>
            <person name="Hawes A."/>
            <person name="Hernandez J."/>
            <person name="Hines S."/>
            <person name="Holder M."/>
            <person name="Hume J."/>
            <person name="Jhangiani S.N."/>
            <person name="Joshi V."/>
            <person name="Khan Z.M."/>
            <person name="Jackson L."/>
            <person name="Kovar C."/>
            <person name="Kowis A."/>
            <person name="Lee S."/>
            <person name="Lewis L.R."/>
            <person name="Margolis J."/>
            <person name="Morgan M."/>
            <person name="Nazareth L.V."/>
            <person name="Nguyen N."/>
            <person name="Okwuonu G."/>
            <person name="Parker D."/>
            <person name="Richards S."/>
            <person name="Ruiz S.J."/>
            <person name="Santibanez J."/>
            <person name="Savard J."/>
            <person name="Scherer S.E."/>
            <person name="Schneider B."/>
            <person name="Sodergren E."/>
            <person name="Tautz D."/>
            <person name="Vattahil S."/>
            <person name="Villasana D."/>
            <person name="White C.S."/>
            <person name="Wright R."/>
            <person name="Park Y."/>
            <person name="Beeman R.W."/>
            <person name="Lord J."/>
            <person name="Oppert B."/>
            <person name="Lorenzen M."/>
            <person name="Brown S."/>
            <person name="Wang L."/>
            <person name="Savard J."/>
            <person name="Tautz D."/>
            <person name="Richards S."/>
            <person name="Weinstock G."/>
            <person name="Gibbs R.A."/>
            <person name="Liu Y."/>
            <person name="Worley K."/>
            <person name="Weinstock G."/>
            <person name="Elsik C.G."/>
            <person name="Reese J.T."/>
            <person name="Elhaik E."/>
            <person name="Landan G."/>
            <person name="Graur D."/>
            <person name="Arensburger P."/>
            <person name="Atkinson P."/>
            <person name="Beeman R.W."/>
            <person name="Beidler J."/>
            <person name="Brown S.J."/>
            <person name="Demuth J.P."/>
            <person name="Drury D.W."/>
            <person name="Du Y.Z."/>
            <person name="Fujiwara H."/>
            <person name="Lorenzen M."/>
            <person name="Maselli V."/>
            <person name="Osanai M."/>
            <person name="Park Y."/>
            <person name="Robertson H.M."/>
            <person name="Tu Z."/>
            <person name="Wang J.J."/>
            <person name="Wang S."/>
            <person name="Richards S."/>
            <person name="Song H."/>
            <person name="Zhang L."/>
            <person name="Sodergren E."/>
            <person name="Werner D."/>
            <person name="Stanke M."/>
            <person name="Morgenstern B."/>
            <person name="Solovyev V."/>
            <person name="Kosarev P."/>
            <person name="Brown G."/>
            <person name="Chen H.C."/>
            <person name="Ermolaeva O."/>
            <person name="Hlavina W."/>
            <person name="Kapustin Y."/>
            <person name="Kiryutin B."/>
            <person name="Kitts P."/>
            <person name="Maglott D."/>
            <person name="Pruitt K."/>
            <person name="Sapojnikov V."/>
            <person name="Souvorov A."/>
            <person name="Mackey A.J."/>
            <person name="Waterhouse R.M."/>
            <person name="Wyder S."/>
            <person name="Zdobnov E.M."/>
            <person name="Zdobnov E.M."/>
            <person name="Wyder S."/>
            <person name="Kriventseva E.V."/>
            <person name="Kadowaki T."/>
            <person name="Bork P."/>
            <person name="Aranda M."/>
            <person name="Bao R."/>
            <person name="Beermann A."/>
            <person name="Berns N."/>
            <person name="Bolognesi R."/>
            <person name="Bonneton F."/>
            <person name="Bopp D."/>
            <person name="Brown S.J."/>
            <person name="Bucher G."/>
            <person name="Butts T."/>
            <person name="Chaumot A."/>
            <person name="Denell R.E."/>
            <person name="Ferrier D.E."/>
            <person name="Friedrich M."/>
            <person name="Gordon C.M."/>
            <person name="Jindra M."/>
            <person name="Klingler M."/>
            <person name="Lan Q."/>
            <person name="Lattorff H.M."/>
            <person name="Laudet V."/>
            <person name="von Levetsow C."/>
            <person name="Liu Z."/>
            <person name="Lutz R."/>
            <person name="Lynch J.A."/>
            <person name="da Fonseca R.N."/>
            <person name="Posnien N."/>
            <person name="Reuter R."/>
            <person name="Roth S."/>
            <person name="Savard J."/>
            <person name="Schinko J.B."/>
            <person name="Schmitt C."/>
            <person name="Schoppmeier M."/>
            <person name="Schroder R."/>
            <person name="Shippy T.D."/>
            <person name="Simonnet F."/>
            <person name="Marques-Souza H."/>
            <person name="Tautz D."/>
            <person name="Tomoyasu Y."/>
            <person name="Trauner J."/>
            <person name="Van der Zee M."/>
            <person name="Vervoort M."/>
            <person name="Wittkopp N."/>
            <person name="Wimmer E.A."/>
            <person name="Yang X."/>
            <person name="Jones A.K."/>
            <person name="Sattelle D.B."/>
            <person name="Ebert P.R."/>
            <person name="Nelson D."/>
            <person name="Scott J.G."/>
            <person name="Beeman R.W."/>
            <person name="Muthukrishnan S."/>
            <person name="Kramer K.J."/>
            <person name="Arakane Y."/>
            <person name="Beeman R.W."/>
            <person name="Zhu Q."/>
            <person name="Hogenkamp D."/>
            <person name="Dixit R."/>
            <person name="Oppert B."/>
            <person name="Jiang H."/>
            <person name="Zou Z."/>
            <person name="Marshall J."/>
            <person name="Elpidina E."/>
            <person name="Vinokurov K."/>
            <person name="Oppert C."/>
            <person name="Zou Z."/>
            <person name="Evans J."/>
            <person name="Lu Z."/>
            <person name="Zhao P."/>
            <person name="Sumathipala N."/>
            <person name="Altincicek B."/>
            <person name="Vilcinskas A."/>
            <person name="Williams M."/>
            <person name="Hultmark D."/>
            <person name="Hetru C."/>
            <person name="Jiang H."/>
            <person name="Grimmelikhuijzen C.J."/>
            <person name="Hauser F."/>
            <person name="Cazzamali G."/>
            <person name="Williamson M."/>
            <person name="Park Y."/>
            <person name="Li B."/>
            <person name="Tanaka Y."/>
            <person name="Predel R."/>
            <person name="Neupert S."/>
            <person name="Schachtner J."/>
            <person name="Verleyen P."/>
            <person name="Raible F."/>
            <person name="Bork P."/>
            <person name="Friedrich M."/>
            <person name="Walden K.K."/>
            <person name="Robertson H.M."/>
            <person name="Angeli S."/>
            <person name="Foret S."/>
            <person name="Bucher G."/>
            <person name="Schuetz S."/>
            <person name="Maleszka R."/>
            <person name="Wimmer E.A."/>
            <person name="Beeman R.W."/>
            <person name="Lorenzen M."/>
            <person name="Tomoyasu Y."/>
            <person name="Miller S.C."/>
            <person name="Grossmann D."/>
            <person name="Bucher G."/>
        </authorList>
    </citation>
    <scope>NUCLEOTIDE SEQUENCE [LARGE SCALE GENOMIC DNA]</scope>
    <source>
        <strain evidence="2 3">Georgia GA2</strain>
    </source>
</reference>
<sequence>MFEMWNNVSSRLEQVQQSQTQTQQPHTSSGSIKGTV</sequence>
<evidence type="ECO:0000256" key="1">
    <source>
        <dbReference type="SAM" id="MobiDB-lite"/>
    </source>
</evidence>
<evidence type="ECO:0000313" key="2">
    <source>
        <dbReference type="EMBL" id="KYB26454.1"/>
    </source>
</evidence>
<accession>A0A139WEU3</accession>
<reference evidence="2 3" key="2">
    <citation type="journal article" date="2010" name="Nucleic Acids Res.">
        <title>BeetleBase in 2010: revisions to provide comprehensive genomic information for Tribolium castaneum.</title>
        <authorList>
            <person name="Kim H.S."/>
            <person name="Murphy T."/>
            <person name="Xia J."/>
            <person name="Caragea D."/>
            <person name="Park Y."/>
            <person name="Beeman R.W."/>
            <person name="Lorenzen M.D."/>
            <person name="Butcher S."/>
            <person name="Manak J.R."/>
            <person name="Brown S.J."/>
        </authorList>
    </citation>
    <scope>GENOME REANNOTATION</scope>
    <source>
        <strain evidence="2 3">Georgia GA2</strain>
    </source>
</reference>
<feature type="compositionally biased region" description="Polar residues" evidence="1">
    <location>
        <begin position="1"/>
        <end position="13"/>
    </location>
</feature>
<name>A0A139WEU3_TRICA</name>
<protein>
    <submittedName>
        <fullName evidence="2">Uncharacterized protein</fullName>
    </submittedName>
</protein>
<proteinExistence type="predicted"/>
<organism evidence="2 3">
    <name type="scientific">Tribolium castaneum</name>
    <name type="common">Red flour beetle</name>
    <dbReference type="NCBI Taxonomy" id="7070"/>
    <lineage>
        <taxon>Eukaryota</taxon>
        <taxon>Metazoa</taxon>
        <taxon>Ecdysozoa</taxon>
        <taxon>Arthropoda</taxon>
        <taxon>Hexapoda</taxon>
        <taxon>Insecta</taxon>
        <taxon>Pterygota</taxon>
        <taxon>Neoptera</taxon>
        <taxon>Endopterygota</taxon>
        <taxon>Coleoptera</taxon>
        <taxon>Polyphaga</taxon>
        <taxon>Cucujiformia</taxon>
        <taxon>Tenebrionidae</taxon>
        <taxon>Tenebrionidae incertae sedis</taxon>
        <taxon>Tribolium</taxon>
    </lineage>
</organism>
<evidence type="ECO:0000313" key="3">
    <source>
        <dbReference type="Proteomes" id="UP000007266"/>
    </source>
</evidence>